<dbReference type="EMBL" id="BMAT01012850">
    <property type="protein sequence ID" value="GFS00510.1"/>
    <property type="molecule type" value="Genomic_DNA"/>
</dbReference>
<feature type="region of interest" description="Disordered" evidence="1">
    <location>
        <begin position="1"/>
        <end position="34"/>
    </location>
</feature>
<evidence type="ECO:0000313" key="2">
    <source>
        <dbReference type="EMBL" id="GFS00510.1"/>
    </source>
</evidence>
<dbReference type="Proteomes" id="UP000762676">
    <property type="component" value="Unassembled WGS sequence"/>
</dbReference>
<organism evidence="2 3">
    <name type="scientific">Elysia marginata</name>
    <dbReference type="NCBI Taxonomy" id="1093978"/>
    <lineage>
        <taxon>Eukaryota</taxon>
        <taxon>Metazoa</taxon>
        <taxon>Spiralia</taxon>
        <taxon>Lophotrochozoa</taxon>
        <taxon>Mollusca</taxon>
        <taxon>Gastropoda</taxon>
        <taxon>Heterobranchia</taxon>
        <taxon>Euthyneura</taxon>
        <taxon>Panpulmonata</taxon>
        <taxon>Sacoglossa</taxon>
        <taxon>Placobranchoidea</taxon>
        <taxon>Plakobranchidae</taxon>
        <taxon>Elysia</taxon>
    </lineage>
</organism>
<sequence length="133" mass="15077">MRVMVHHGDDGDDNDDDDDDGSHNDDNHDDHDDGDITQIFQAYTRDEDYIQLARQVGIKRTTAYQIFRKALEHDGVVAFPRGGLRSVKMSEEMLETVIAIVSAHPDYTLIMINQELRVRLPGVLGTTCNTIDY</sequence>
<evidence type="ECO:0000313" key="3">
    <source>
        <dbReference type="Proteomes" id="UP000762676"/>
    </source>
</evidence>
<comment type="caution">
    <text evidence="2">The sequence shown here is derived from an EMBL/GenBank/DDBJ whole genome shotgun (WGS) entry which is preliminary data.</text>
</comment>
<feature type="compositionally biased region" description="Acidic residues" evidence="1">
    <location>
        <begin position="10"/>
        <end position="20"/>
    </location>
</feature>
<name>A0AAV4HS25_9GAST</name>
<dbReference type="AlphaFoldDB" id="A0AAV4HS25"/>
<reference evidence="2 3" key="1">
    <citation type="journal article" date="2021" name="Elife">
        <title>Chloroplast acquisition without the gene transfer in kleptoplastic sea slugs, Plakobranchus ocellatus.</title>
        <authorList>
            <person name="Maeda T."/>
            <person name="Takahashi S."/>
            <person name="Yoshida T."/>
            <person name="Shimamura S."/>
            <person name="Takaki Y."/>
            <person name="Nagai Y."/>
            <person name="Toyoda A."/>
            <person name="Suzuki Y."/>
            <person name="Arimoto A."/>
            <person name="Ishii H."/>
            <person name="Satoh N."/>
            <person name="Nishiyama T."/>
            <person name="Hasebe M."/>
            <person name="Maruyama T."/>
            <person name="Minagawa J."/>
            <person name="Obokata J."/>
            <person name="Shigenobu S."/>
        </authorList>
    </citation>
    <scope>NUCLEOTIDE SEQUENCE [LARGE SCALE GENOMIC DNA]</scope>
</reference>
<evidence type="ECO:0000256" key="1">
    <source>
        <dbReference type="SAM" id="MobiDB-lite"/>
    </source>
</evidence>
<gene>
    <name evidence="2" type="ORF">ElyMa_006401000</name>
</gene>
<accession>A0AAV4HS25</accession>
<proteinExistence type="predicted"/>
<protein>
    <submittedName>
        <fullName evidence="2">Uncharacterized protein</fullName>
    </submittedName>
</protein>
<keyword evidence="3" id="KW-1185">Reference proteome</keyword>
<dbReference type="InterPro" id="IPR009057">
    <property type="entry name" value="Homeodomain-like_sf"/>
</dbReference>
<dbReference type="SUPFAM" id="SSF46689">
    <property type="entry name" value="Homeodomain-like"/>
    <property type="match status" value="1"/>
</dbReference>
<feature type="compositionally biased region" description="Basic and acidic residues" evidence="1">
    <location>
        <begin position="21"/>
        <end position="31"/>
    </location>
</feature>